<dbReference type="Gene3D" id="3.20.20.80">
    <property type="entry name" value="Glycosidases"/>
    <property type="match status" value="1"/>
</dbReference>
<accession>A0A229UVI4</accession>
<dbReference type="Gene3D" id="2.60.40.10">
    <property type="entry name" value="Immunoglobulins"/>
    <property type="match status" value="1"/>
</dbReference>
<protein>
    <recommendedName>
        <fullName evidence="5">DUF5060 domain-containing protein</fullName>
    </recommendedName>
</protein>
<evidence type="ECO:0000259" key="1">
    <source>
        <dbReference type="Pfam" id="PF16586"/>
    </source>
</evidence>
<dbReference type="Proteomes" id="UP000215509">
    <property type="component" value="Unassembled WGS sequence"/>
</dbReference>
<feature type="domain" description="DUF5605" evidence="2">
    <location>
        <begin position="390"/>
        <end position="460"/>
    </location>
</feature>
<dbReference type="Pfam" id="PF18310">
    <property type="entry name" value="DUF5605"/>
    <property type="match status" value="1"/>
</dbReference>
<dbReference type="Pfam" id="PF16586">
    <property type="entry name" value="DUF5060"/>
    <property type="match status" value="1"/>
</dbReference>
<feature type="domain" description="DUF5060" evidence="1">
    <location>
        <begin position="53"/>
        <end position="93"/>
    </location>
</feature>
<evidence type="ECO:0000313" key="3">
    <source>
        <dbReference type="EMBL" id="OXM87442.1"/>
    </source>
</evidence>
<proteinExistence type="predicted"/>
<evidence type="ECO:0000313" key="4">
    <source>
        <dbReference type="Proteomes" id="UP000215509"/>
    </source>
</evidence>
<evidence type="ECO:0008006" key="5">
    <source>
        <dbReference type="Google" id="ProtNLM"/>
    </source>
</evidence>
<evidence type="ECO:0000259" key="2">
    <source>
        <dbReference type="Pfam" id="PF18310"/>
    </source>
</evidence>
<dbReference type="EMBL" id="NMQW01000005">
    <property type="protein sequence ID" value="OXM87442.1"/>
    <property type="molecule type" value="Genomic_DNA"/>
</dbReference>
<dbReference type="Gene3D" id="2.60.40.3950">
    <property type="match status" value="1"/>
</dbReference>
<dbReference type="InterPro" id="IPR032260">
    <property type="entry name" value="DUF5060"/>
</dbReference>
<dbReference type="RefSeq" id="WP_094013739.1">
    <property type="nucleotide sequence ID" value="NZ_NMQW01000005.1"/>
</dbReference>
<name>A0A229UVI4_9BACL</name>
<comment type="caution">
    <text evidence="3">The sequence shown here is derived from an EMBL/GenBank/DDBJ whole genome shotgun (WGS) entry which is preliminary data.</text>
</comment>
<organism evidence="3 4">
    <name type="scientific">Paenibacillus rigui</name>
    <dbReference type="NCBI Taxonomy" id="554312"/>
    <lineage>
        <taxon>Bacteria</taxon>
        <taxon>Bacillati</taxon>
        <taxon>Bacillota</taxon>
        <taxon>Bacilli</taxon>
        <taxon>Bacillales</taxon>
        <taxon>Paenibacillaceae</taxon>
        <taxon>Paenibacillus</taxon>
    </lineage>
</organism>
<sequence>MKDESIQSSQPLQVERWNMAELSLAGLGLPEGSALSDLGMDGMSLPAPGGPRYRVLFTHGSRSIEAAPYLDSNGTWKVRFMPDEEGDWRYEITGGFSSSADADRLSSLPAGTLQCTSPGAGNHGPVRVLDERHFAYADGTPYVPIGTTCQYGWLEEYQEQTLAALRGAPFTKVRLYVPAAAAAYDTLDRFLRELMDIGLEAELVLQCSENTAQTLQSVHLAAVRFSAYRHVWWSLQAPAEQYAFQDTLLQLLHESDPYGRLLTLFSSNLLMNYGDHRISHVSLRLHEAFQTSYAAKLHRKPVIADECGCEGNAPTLWGSLPGEELMHRLWESICRGGYAGHGEMLLRTEGRSWHTHGEQLGGEVQPRIAFLRALLNEAPSELHYMPEFYDAATIGLDGRYYLQYFGIHHYPSKDLRVPEGRYLVEIIDAWNMTIQPLPEIYGEKLDIRLPARPWHALRVQRLDGGSSAGPLRKDADALRRQAEDNDNFI</sequence>
<dbReference type="SUPFAM" id="SSF51445">
    <property type="entry name" value="(Trans)glycosidases"/>
    <property type="match status" value="1"/>
</dbReference>
<dbReference type="AlphaFoldDB" id="A0A229UVI4"/>
<dbReference type="InterPro" id="IPR017853">
    <property type="entry name" value="GH"/>
</dbReference>
<keyword evidence="4" id="KW-1185">Reference proteome</keyword>
<dbReference type="OrthoDB" id="127163at2"/>
<dbReference type="InterPro" id="IPR013783">
    <property type="entry name" value="Ig-like_fold"/>
</dbReference>
<gene>
    <name evidence="3" type="ORF">CF651_04905</name>
</gene>
<dbReference type="InterPro" id="IPR041239">
    <property type="entry name" value="DUF5605"/>
</dbReference>
<reference evidence="3 4" key="1">
    <citation type="submission" date="2017-07" db="EMBL/GenBank/DDBJ databases">
        <title>Genome sequencing and assembly of Paenibacillus rigui.</title>
        <authorList>
            <person name="Mayilraj S."/>
        </authorList>
    </citation>
    <scope>NUCLEOTIDE SEQUENCE [LARGE SCALE GENOMIC DNA]</scope>
    <source>
        <strain evidence="3 4">JCM 16352</strain>
    </source>
</reference>